<dbReference type="GO" id="GO:0016020">
    <property type="term" value="C:membrane"/>
    <property type="evidence" value="ECO:0007669"/>
    <property type="project" value="InterPro"/>
</dbReference>
<dbReference type="SUPFAM" id="SSF58104">
    <property type="entry name" value="Methyl-accepting chemotaxis protein (MCP) signaling domain"/>
    <property type="match status" value="1"/>
</dbReference>
<dbReference type="Proteomes" id="UP000242415">
    <property type="component" value="Unassembled WGS sequence"/>
</dbReference>
<keyword evidence="2 6" id="KW-1133">Transmembrane helix</keyword>
<evidence type="ECO:0000256" key="2">
    <source>
        <dbReference type="ARBA" id="ARBA00022989"/>
    </source>
</evidence>
<dbReference type="PRINTS" id="PR00260">
    <property type="entry name" value="CHEMTRNSDUCR"/>
</dbReference>
<evidence type="ECO:0000256" key="1">
    <source>
        <dbReference type="ARBA" id="ARBA00022692"/>
    </source>
</evidence>
<evidence type="ECO:0000256" key="6">
    <source>
        <dbReference type="SAM" id="Phobius"/>
    </source>
</evidence>
<sequence>MSAHFSAPPDRHTRGLLARLIGDRSLNTKILLIISVMTAVAGTVGVLSINRMSQLNDEITQVYESGLLPVQRIDKVLLTIAEARRTVVNHALAMSDEDKDTYDETIRKLDDQLTADLDAYAANSVVPELVPQVREAWASYAKVRDEQMLPASRRDDMAGFSKLRDEVAAPHARKAAEVAQQIADAESAGAKRRLDNARAAYSSARTTTIVVLVAGVLIALVFGLYIARTIVEAVRKVGHVAEGLAEGDLTRSAGVRQRDEVGRMAGQLDTATHRLREAIGRIGGNSETLAGAAQELSTVSTQIAGSADEVSGRAGAVAAAAEQVSRNVETVSAGAEEMGASIREIANNATDAAKVAQTAVEVAESANATVTKLGESSGEIGNVVKLITSIAEQTNLLALNATIEAARAGELGKGFAVVASEVKDLAQATSRATEDISGKIGAIQGDAQAAVEAIRRIAQVIDKIDGYSSTIASAVEEQTATTSEISRNVAEAASGTTEIAQNVTNVATAAGATSLGVGESRKAAEQLAQMSSELQQLVAGFRI</sequence>
<feature type="domain" description="HAMP" evidence="8">
    <location>
        <begin position="228"/>
        <end position="280"/>
    </location>
</feature>
<gene>
    <name evidence="9" type="ORF">SAMN05444365_1128</name>
</gene>
<comment type="similarity">
    <text evidence="4">Belongs to the methyl-accepting chemotaxis (MCP) protein family.</text>
</comment>
<dbReference type="InterPro" id="IPR003660">
    <property type="entry name" value="HAMP_dom"/>
</dbReference>
<evidence type="ECO:0000313" key="10">
    <source>
        <dbReference type="Proteomes" id="UP000242415"/>
    </source>
</evidence>
<feature type="transmembrane region" description="Helical" evidence="6">
    <location>
        <begin position="208"/>
        <end position="227"/>
    </location>
</feature>
<dbReference type="RefSeq" id="WP_091561434.1">
    <property type="nucleotide sequence ID" value="NZ_FNPH01000012.1"/>
</dbReference>
<reference evidence="10" key="1">
    <citation type="submission" date="2016-10" db="EMBL/GenBank/DDBJ databases">
        <authorList>
            <person name="Varghese N."/>
            <person name="Submissions S."/>
        </authorList>
    </citation>
    <scope>NUCLEOTIDE SEQUENCE [LARGE SCALE GENOMIC DNA]</scope>
    <source>
        <strain evidence="10">DSM 45245</strain>
    </source>
</reference>
<keyword evidence="3 5" id="KW-0807">Transducer</keyword>
<evidence type="ECO:0000259" key="8">
    <source>
        <dbReference type="PROSITE" id="PS50885"/>
    </source>
</evidence>
<dbReference type="GO" id="GO:0004888">
    <property type="term" value="F:transmembrane signaling receptor activity"/>
    <property type="evidence" value="ECO:0007669"/>
    <property type="project" value="InterPro"/>
</dbReference>
<name>A0A1H3SIR9_9ACTN</name>
<dbReference type="CDD" id="cd06225">
    <property type="entry name" value="HAMP"/>
    <property type="match status" value="1"/>
</dbReference>
<organism evidence="9 10">
    <name type="scientific">Micromonospora pattaloongensis</name>
    <dbReference type="NCBI Taxonomy" id="405436"/>
    <lineage>
        <taxon>Bacteria</taxon>
        <taxon>Bacillati</taxon>
        <taxon>Actinomycetota</taxon>
        <taxon>Actinomycetes</taxon>
        <taxon>Micromonosporales</taxon>
        <taxon>Micromonosporaceae</taxon>
        <taxon>Micromonospora</taxon>
    </lineage>
</organism>
<dbReference type="InterPro" id="IPR004090">
    <property type="entry name" value="Chemotax_Me-accpt_rcpt"/>
</dbReference>
<dbReference type="InterPro" id="IPR004089">
    <property type="entry name" value="MCPsignal_dom"/>
</dbReference>
<dbReference type="GO" id="GO:0007165">
    <property type="term" value="P:signal transduction"/>
    <property type="evidence" value="ECO:0007669"/>
    <property type="project" value="UniProtKB-KW"/>
</dbReference>
<proteinExistence type="inferred from homology"/>
<dbReference type="PROSITE" id="PS50885">
    <property type="entry name" value="HAMP"/>
    <property type="match status" value="1"/>
</dbReference>
<dbReference type="PANTHER" id="PTHR32089:SF112">
    <property type="entry name" value="LYSOZYME-LIKE PROTEIN-RELATED"/>
    <property type="match status" value="1"/>
</dbReference>
<evidence type="ECO:0000313" key="9">
    <source>
        <dbReference type="EMBL" id="SDZ37834.1"/>
    </source>
</evidence>
<evidence type="ECO:0000259" key="7">
    <source>
        <dbReference type="PROSITE" id="PS50111"/>
    </source>
</evidence>
<dbReference type="OrthoDB" id="1115140at2"/>
<dbReference type="Pfam" id="PF00015">
    <property type="entry name" value="MCPsignal"/>
    <property type="match status" value="1"/>
</dbReference>
<accession>A0A1H3SIR9</accession>
<evidence type="ECO:0000256" key="5">
    <source>
        <dbReference type="PROSITE-ProRule" id="PRU00284"/>
    </source>
</evidence>
<dbReference type="Pfam" id="PF12729">
    <property type="entry name" value="4HB_MCP_1"/>
    <property type="match status" value="1"/>
</dbReference>
<dbReference type="Pfam" id="PF00672">
    <property type="entry name" value="HAMP"/>
    <property type="match status" value="1"/>
</dbReference>
<dbReference type="PANTHER" id="PTHR32089">
    <property type="entry name" value="METHYL-ACCEPTING CHEMOTAXIS PROTEIN MCPB"/>
    <property type="match status" value="1"/>
</dbReference>
<dbReference type="InterPro" id="IPR024478">
    <property type="entry name" value="HlyB_4HB_MCP"/>
</dbReference>
<feature type="domain" description="Methyl-accepting transducer" evidence="7">
    <location>
        <begin position="292"/>
        <end position="514"/>
    </location>
</feature>
<keyword evidence="10" id="KW-1185">Reference proteome</keyword>
<dbReference type="Gene3D" id="1.10.287.950">
    <property type="entry name" value="Methyl-accepting chemotaxis protein"/>
    <property type="match status" value="1"/>
</dbReference>
<dbReference type="AlphaFoldDB" id="A0A1H3SIR9"/>
<feature type="transmembrane region" description="Helical" evidence="6">
    <location>
        <begin position="30"/>
        <end position="49"/>
    </location>
</feature>
<protein>
    <submittedName>
        <fullName evidence="9">Methyl-accepting chemotaxis protein</fullName>
    </submittedName>
</protein>
<keyword evidence="6" id="KW-0472">Membrane</keyword>
<dbReference type="SMART" id="SM00304">
    <property type="entry name" value="HAMP"/>
    <property type="match status" value="2"/>
</dbReference>
<keyword evidence="1 6" id="KW-0812">Transmembrane</keyword>
<dbReference type="GO" id="GO:0006935">
    <property type="term" value="P:chemotaxis"/>
    <property type="evidence" value="ECO:0007669"/>
    <property type="project" value="InterPro"/>
</dbReference>
<dbReference type="STRING" id="405436.SAMN05444365_1128"/>
<dbReference type="PROSITE" id="PS50111">
    <property type="entry name" value="CHEMOTAXIS_TRANSDUC_2"/>
    <property type="match status" value="1"/>
</dbReference>
<evidence type="ECO:0000256" key="4">
    <source>
        <dbReference type="ARBA" id="ARBA00029447"/>
    </source>
</evidence>
<dbReference type="SMART" id="SM00283">
    <property type="entry name" value="MA"/>
    <property type="match status" value="1"/>
</dbReference>
<dbReference type="EMBL" id="FNPH01000012">
    <property type="protein sequence ID" value="SDZ37834.1"/>
    <property type="molecule type" value="Genomic_DNA"/>
</dbReference>
<evidence type="ECO:0000256" key="3">
    <source>
        <dbReference type="ARBA" id="ARBA00023224"/>
    </source>
</evidence>